<keyword evidence="1" id="KW-0862">Zinc</keyword>
<dbReference type="OrthoDB" id="3838338at2759"/>
<keyword evidence="6" id="KW-1185">Reference proteome</keyword>
<dbReference type="GO" id="GO:0043022">
    <property type="term" value="F:ribosome binding"/>
    <property type="evidence" value="ECO:0007669"/>
    <property type="project" value="TreeGrafter"/>
</dbReference>
<dbReference type="InterPro" id="IPR044288">
    <property type="entry name" value="ZNF598/HEL2"/>
</dbReference>
<dbReference type="EMBL" id="LDAU01000194">
    <property type="protein sequence ID" value="KRX00136.1"/>
    <property type="molecule type" value="Genomic_DNA"/>
</dbReference>
<feature type="region of interest" description="Disordered" evidence="3">
    <location>
        <begin position="781"/>
        <end position="1131"/>
    </location>
</feature>
<evidence type="ECO:0000313" key="5">
    <source>
        <dbReference type="EMBL" id="KRX00136.1"/>
    </source>
</evidence>
<feature type="compositionally biased region" description="Polar residues" evidence="3">
    <location>
        <begin position="912"/>
        <end position="922"/>
    </location>
</feature>
<dbReference type="PROSITE" id="PS50089">
    <property type="entry name" value="ZF_RING_2"/>
    <property type="match status" value="1"/>
</dbReference>
<organism evidence="5 6">
    <name type="scientific">Pseudocohnilembus persalinus</name>
    <name type="common">Ciliate</name>
    <dbReference type="NCBI Taxonomy" id="266149"/>
    <lineage>
        <taxon>Eukaryota</taxon>
        <taxon>Sar</taxon>
        <taxon>Alveolata</taxon>
        <taxon>Ciliophora</taxon>
        <taxon>Intramacronucleata</taxon>
        <taxon>Oligohymenophorea</taxon>
        <taxon>Scuticociliatia</taxon>
        <taxon>Philasterida</taxon>
        <taxon>Pseudocohnilembidae</taxon>
        <taxon>Pseudocohnilembus</taxon>
    </lineage>
</organism>
<dbReference type="GO" id="GO:0008270">
    <property type="term" value="F:zinc ion binding"/>
    <property type="evidence" value="ECO:0007669"/>
    <property type="project" value="UniProtKB-KW"/>
</dbReference>
<dbReference type="Pfam" id="PF23230">
    <property type="entry name" value="zf-C2H2_13"/>
    <property type="match status" value="1"/>
</dbReference>
<feature type="compositionally biased region" description="Low complexity" evidence="3">
    <location>
        <begin position="1112"/>
        <end position="1124"/>
    </location>
</feature>
<protein>
    <recommendedName>
        <fullName evidence="4">RING-type domain-containing protein</fullName>
    </recommendedName>
</protein>
<evidence type="ECO:0000256" key="2">
    <source>
        <dbReference type="SAM" id="Coils"/>
    </source>
</evidence>
<dbReference type="SUPFAM" id="SSF57850">
    <property type="entry name" value="RING/U-box"/>
    <property type="match status" value="1"/>
</dbReference>
<accession>A0A0V0QDB8</accession>
<dbReference type="SMART" id="SM00184">
    <property type="entry name" value="RING"/>
    <property type="match status" value="1"/>
</dbReference>
<feature type="coiled-coil region" evidence="2">
    <location>
        <begin position="690"/>
        <end position="767"/>
    </location>
</feature>
<reference evidence="5 6" key="1">
    <citation type="journal article" date="2015" name="Sci. Rep.">
        <title>Genome of the facultative scuticociliatosis pathogen Pseudocohnilembus persalinus provides insight into its virulence through horizontal gene transfer.</title>
        <authorList>
            <person name="Xiong J."/>
            <person name="Wang G."/>
            <person name="Cheng J."/>
            <person name="Tian M."/>
            <person name="Pan X."/>
            <person name="Warren A."/>
            <person name="Jiang C."/>
            <person name="Yuan D."/>
            <person name="Miao W."/>
        </authorList>
    </citation>
    <scope>NUCLEOTIDE SEQUENCE [LARGE SCALE GENOMIC DNA]</scope>
    <source>
        <strain evidence="5">36N120E</strain>
    </source>
</reference>
<name>A0A0V0QDB8_PSEPJ</name>
<feature type="compositionally biased region" description="Basic and acidic residues" evidence="3">
    <location>
        <begin position="794"/>
        <end position="810"/>
    </location>
</feature>
<dbReference type="InterPro" id="IPR056437">
    <property type="entry name" value="Znf-C2H2_ZNF598/HEL2"/>
</dbReference>
<feature type="compositionally biased region" description="Basic residues" evidence="3">
    <location>
        <begin position="1072"/>
        <end position="1081"/>
    </location>
</feature>
<dbReference type="PANTHER" id="PTHR22938:SF0">
    <property type="entry name" value="E3 UBIQUITIN-PROTEIN LIGASE ZNF598"/>
    <property type="match status" value="1"/>
</dbReference>
<evidence type="ECO:0000256" key="1">
    <source>
        <dbReference type="PROSITE-ProRule" id="PRU00175"/>
    </source>
</evidence>
<dbReference type="GO" id="GO:0061630">
    <property type="term" value="F:ubiquitin protein ligase activity"/>
    <property type="evidence" value="ECO:0007669"/>
    <property type="project" value="InterPro"/>
</dbReference>
<proteinExistence type="predicted"/>
<feature type="compositionally biased region" description="Acidic residues" evidence="3">
    <location>
        <begin position="1000"/>
        <end position="1009"/>
    </location>
</feature>
<dbReference type="GO" id="GO:0072344">
    <property type="term" value="P:rescue of stalled ribosome"/>
    <property type="evidence" value="ECO:0007669"/>
    <property type="project" value="InterPro"/>
</dbReference>
<dbReference type="AlphaFoldDB" id="A0A0V0QDB8"/>
<gene>
    <name evidence="5" type="ORF">PPERSA_10635</name>
</gene>
<dbReference type="InterPro" id="IPR013083">
    <property type="entry name" value="Znf_RING/FYVE/PHD"/>
</dbReference>
<feature type="compositionally biased region" description="Low complexity" evidence="3">
    <location>
        <begin position="1045"/>
        <end position="1054"/>
    </location>
</feature>
<evidence type="ECO:0000259" key="4">
    <source>
        <dbReference type="PROSITE" id="PS50089"/>
    </source>
</evidence>
<feature type="compositionally biased region" description="Basic and acidic residues" evidence="3">
    <location>
        <begin position="823"/>
        <end position="857"/>
    </location>
</feature>
<dbReference type="GO" id="GO:0016567">
    <property type="term" value="P:protein ubiquitination"/>
    <property type="evidence" value="ECO:0007669"/>
    <property type="project" value="TreeGrafter"/>
</dbReference>
<feature type="compositionally biased region" description="Low complexity" evidence="3">
    <location>
        <begin position="954"/>
        <end position="974"/>
    </location>
</feature>
<feature type="compositionally biased region" description="Low complexity" evidence="3">
    <location>
        <begin position="1082"/>
        <end position="1094"/>
    </location>
</feature>
<dbReference type="PANTHER" id="PTHR22938">
    <property type="entry name" value="ZINC FINGER PROTEIN 598"/>
    <property type="match status" value="1"/>
</dbReference>
<dbReference type="InterPro" id="IPR013087">
    <property type="entry name" value="Znf_C2H2_type"/>
</dbReference>
<dbReference type="PROSITE" id="PS00028">
    <property type="entry name" value="ZINC_FINGER_C2H2_1"/>
    <property type="match status" value="2"/>
</dbReference>
<keyword evidence="2" id="KW-0175">Coiled coil</keyword>
<sequence length="1158" mass="138743">MEAKKEVEECILCFDECEIIGLSQCNHKYMCYKCIYKMRELNQSKICPICNGKNDKTIITSKLDTNFKDYDFNALKLYNQKYGLYVASKECNLAMKQLKAIKCIVPKCSQQSKEFENVNNFKKHLKEGHQRFICDICLQNKKCLLQEHILYTRNQYHRHLNQGDYDEDGVLYAFHPYCVFCDKILYDEDQLTTHMTNHFKCHICDENPEHQFRYYDNYGELEKHYRISHYICEQQNCLENCFIAFKTADELELHNIQIHQVKSGNQALQALTRFGYEGDNDKNKKKNNPFFKDDGAIRDKIGVDFQNQYLSQQKVQMQVAIVDDHQDDIFDFREFYNLKFEDEELDNQEILESSLSVDGYRHNKKGVKKSKHHSDKYNLKEKEDKNRQIYLEDLRFFKYNVNNHLDEQSFNKKLEQVFDQDEWEIYHEKKSLFFKKKISPEQFFKDFIDLCGPTVGYRLFPVFVRTIQNEYTAKELDKLYLHEIGKLPKKHKNMINTQESYSQFLQFFLRELEENIINRIETKRLSLKKRIKMERSRVYQLVEILRRVKTPEMAKLKFLSNFGLSIDGINYIQNKVYFAKLENIQEKIQKIPTQDILKLYMYINICNDLLTGKLQRKEKKYLSTLVLKGFFQKYPHIVEKYCKKYRTNISDASSDEENQQKKHAFYKGIEKQFEEKKQLDFPELYKKTPQEIEQERKKQEEEKQKEIERLEKEQKEKEALELKIQEARIKEQESKYHQAVKNKKWQKEKYQEDLLKQDQQNQEKEEEIKYQVEYKKNKEIKERRVFLDSEDEQETKAKKSQDIEKQELKKKQNNNNNQQQQKKKSDEIIDKEQAASKNEEWWEGNMEKGGYDKDLEKIASQQKNKQQEKDNDNGLIKYEGSDIDEDEEQEFEKKQRTGNQWGLTQKTDKQKISYTHSNVQQRIKSEIKNEDYFPSLGGSEPNKNTGRDLLAEVSKPQPKKQQQQNKQSNQNNNNFIGSRFVPGNQKQKNKSEYKIYAQDQDSESEEEQVEEKPKKSQNQKNQKNFHQDPEEQYPSLEPQTEKNLPKQQNQQYQKKPQKVDSDSEDQEEYKPKKQKYRKKKGNYNNNNNNNNNQQGDFPGLGGDNYYEEKNSQSKQQQQQQYSNNWDEGYNKNNDAALKVIGQDQKKGKFRQKIVGGFR</sequence>
<evidence type="ECO:0000256" key="3">
    <source>
        <dbReference type="SAM" id="MobiDB-lite"/>
    </source>
</evidence>
<keyword evidence="1" id="KW-0479">Metal-binding</keyword>
<dbReference type="Gene3D" id="3.30.40.10">
    <property type="entry name" value="Zinc/RING finger domain, C3HC4 (zinc finger)"/>
    <property type="match status" value="1"/>
</dbReference>
<dbReference type="InParanoid" id="A0A0V0QDB8"/>
<dbReference type="Pfam" id="PF25447">
    <property type="entry name" value="RING_ZNF598"/>
    <property type="match status" value="1"/>
</dbReference>
<evidence type="ECO:0000313" key="6">
    <source>
        <dbReference type="Proteomes" id="UP000054937"/>
    </source>
</evidence>
<dbReference type="Proteomes" id="UP000054937">
    <property type="component" value="Unassembled WGS sequence"/>
</dbReference>
<keyword evidence="1" id="KW-0863">Zinc-finger</keyword>
<feature type="compositionally biased region" description="Acidic residues" evidence="3">
    <location>
        <begin position="881"/>
        <end position="890"/>
    </location>
</feature>
<comment type="caution">
    <text evidence="5">The sequence shown here is derived from an EMBL/GenBank/DDBJ whole genome shotgun (WGS) entry which is preliminary data.</text>
</comment>
<dbReference type="InterPro" id="IPR001841">
    <property type="entry name" value="Znf_RING"/>
</dbReference>
<feature type="domain" description="RING-type" evidence="4">
    <location>
        <begin position="10"/>
        <end position="51"/>
    </location>
</feature>
<dbReference type="SMART" id="SM00355">
    <property type="entry name" value="ZnF_C2H2"/>
    <property type="match status" value="4"/>
</dbReference>